<proteinExistence type="predicted"/>
<name>A0ABV6BFG3_9GAMM</name>
<dbReference type="PANTHER" id="PTHR21392:SF1">
    <property type="entry name" value="TRNA-URIDINE AMINOCARBOXYPROPYLTRANSFERASE"/>
    <property type="match status" value="1"/>
</dbReference>
<dbReference type="InterPro" id="IPR039262">
    <property type="entry name" value="DTWD2/TAPT"/>
</dbReference>
<sequence>MPELVLLTHSTELERPSNTGRLLLEVPPSAAHDQSDWTVRQVCWQRKSPDPVLLQQLASSAYVLLYPAPTAQQIDVDFPVSTHFPMPAGFILLDATWQQAQKMYNQSPYLHTLAKWQIQSATPSRYILRRNQRQQGWCTAELVVLLWRHLGAVAQAAQLDGRFIAFNQRQGAVVAPD</sequence>
<dbReference type="PANTHER" id="PTHR21392">
    <property type="entry name" value="TRNA-URIDINE AMINOCARBOXYPROPYLTRANSFERASE 2"/>
    <property type="match status" value="1"/>
</dbReference>
<evidence type="ECO:0000256" key="2">
    <source>
        <dbReference type="ARBA" id="ARBA00022679"/>
    </source>
</evidence>
<evidence type="ECO:0000256" key="4">
    <source>
        <dbReference type="ARBA" id="ARBA00022694"/>
    </source>
</evidence>
<gene>
    <name evidence="6" type="ORF">ACFFJP_10870</name>
</gene>
<keyword evidence="4" id="KW-0819">tRNA processing</keyword>
<organism evidence="6 7">
    <name type="scientific">Rheinheimera tilapiae</name>
    <dbReference type="NCBI Taxonomy" id="875043"/>
    <lineage>
        <taxon>Bacteria</taxon>
        <taxon>Pseudomonadati</taxon>
        <taxon>Pseudomonadota</taxon>
        <taxon>Gammaproteobacteria</taxon>
        <taxon>Chromatiales</taxon>
        <taxon>Chromatiaceae</taxon>
        <taxon>Rheinheimera</taxon>
    </lineage>
</organism>
<evidence type="ECO:0000259" key="5">
    <source>
        <dbReference type="SMART" id="SM01144"/>
    </source>
</evidence>
<protein>
    <recommendedName>
        <fullName evidence="1">tRNA-uridine aminocarboxypropyltransferase</fullName>
        <ecNumber evidence="1">2.5.1.25</ecNumber>
    </recommendedName>
</protein>
<evidence type="ECO:0000313" key="7">
    <source>
        <dbReference type="Proteomes" id="UP001589813"/>
    </source>
</evidence>
<evidence type="ECO:0000313" key="6">
    <source>
        <dbReference type="EMBL" id="MFC0048787.1"/>
    </source>
</evidence>
<dbReference type="RefSeq" id="WP_377243302.1">
    <property type="nucleotide sequence ID" value="NZ_JBHLXP010000001.1"/>
</dbReference>
<dbReference type="EC" id="2.5.1.25" evidence="1"/>
<feature type="domain" description="DTW" evidence="5">
    <location>
        <begin position="1"/>
        <end position="175"/>
    </location>
</feature>
<dbReference type="EMBL" id="JBHLXP010000001">
    <property type="protein sequence ID" value="MFC0048787.1"/>
    <property type="molecule type" value="Genomic_DNA"/>
</dbReference>
<evidence type="ECO:0000256" key="1">
    <source>
        <dbReference type="ARBA" id="ARBA00012386"/>
    </source>
</evidence>
<keyword evidence="3" id="KW-0949">S-adenosyl-L-methionine</keyword>
<keyword evidence="7" id="KW-1185">Reference proteome</keyword>
<dbReference type="InterPro" id="IPR005636">
    <property type="entry name" value="DTW"/>
</dbReference>
<evidence type="ECO:0000256" key="3">
    <source>
        <dbReference type="ARBA" id="ARBA00022691"/>
    </source>
</evidence>
<comment type="caution">
    <text evidence="6">The sequence shown here is derived from an EMBL/GenBank/DDBJ whole genome shotgun (WGS) entry which is preliminary data.</text>
</comment>
<accession>A0ABV6BFG3</accession>
<dbReference type="Proteomes" id="UP001589813">
    <property type="component" value="Unassembled WGS sequence"/>
</dbReference>
<dbReference type="Pfam" id="PF03942">
    <property type="entry name" value="DTW"/>
    <property type="match status" value="1"/>
</dbReference>
<keyword evidence="2" id="KW-0808">Transferase</keyword>
<dbReference type="SMART" id="SM01144">
    <property type="entry name" value="DTW"/>
    <property type="match status" value="1"/>
</dbReference>
<reference evidence="6 7" key="1">
    <citation type="submission" date="2024-09" db="EMBL/GenBank/DDBJ databases">
        <authorList>
            <person name="Sun Q."/>
            <person name="Mori K."/>
        </authorList>
    </citation>
    <scope>NUCLEOTIDE SEQUENCE [LARGE SCALE GENOMIC DNA]</scope>
    <source>
        <strain evidence="6 7">KCTC 23315</strain>
    </source>
</reference>